<dbReference type="Gene3D" id="3.40.1260.10">
    <property type="entry name" value="DsrEFH-like"/>
    <property type="match status" value="1"/>
</dbReference>
<dbReference type="SUPFAM" id="SSF75169">
    <property type="entry name" value="DsrEFH-like"/>
    <property type="match status" value="1"/>
</dbReference>
<dbReference type="InterPro" id="IPR027396">
    <property type="entry name" value="DsrEFH-like"/>
</dbReference>
<keyword evidence="2" id="KW-1185">Reference proteome</keyword>
<dbReference type="OrthoDB" id="9795117at2"/>
<dbReference type="STRING" id="1445510.YC6258_03751"/>
<proteinExistence type="predicted"/>
<reference evidence="1 2" key="1">
    <citation type="submission" date="2014-01" db="EMBL/GenBank/DDBJ databases">
        <title>Full genme sequencing of cellulolytic bacterium Gynuella sunshinyii YC6258T gen. nov., sp. nov.</title>
        <authorList>
            <person name="Khan H."/>
            <person name="Chung E.J."/>
            <person name="Chung Y.R."/>
        </authorList>
    </citation>
    <scope>NUCLEOTIDE SEQUENCE [LARGE SCALE GENOMIC DNA]</scope>
    <source>
        <strain evidence="1 2">YC6258</strain>
    </source>
</reference>
<evidence type="ECO:0000313" key="2">
    <source>
        <dbReference type="Proteomes" id="UP000032266"/>
    </source>
</evidence>
<organism evidence="1 2">
    <name type="scientific">Gynuella sunshinyii YC6258</name>
    <dbReference type="NCBI Taxonomy" id="1445510"/>
    <lineage>
        <taxon>Bacteria</taxon>
        <taxon>Pseudomonadati</taxon>
        <taxon>Pseudomonadota</taxon>
        <taxon>Gammaproteobacteria</taxon>
        <taxon>Oceanospirillales</taxon>
        <taxon>Saccharospirillaceae</taxon>
        <taxon>Gynuella</taxon>
    </lineage>
</organism>
<dbReference type="Proteomes" id="UP000032266">
    <property type="component" value="Chromosome"/>
</dbReference>
<accession>A0A0C5VM60</accession>
<dbReference type="KEGG" id="gsn:YC6258_03751"/>
<name>A0A0C5VM60_9GAMM</name>
<gene>
    <name evidence="1" type="ORF">YC6258_03751</name>
</gene>
<protein>
    <submittedName>
        <fullName evidence="1">Putative conserved protein involved in oxidation of intracellular sulfur</fullName>
    </submittedName>
</protein>
<dbReference type="AlphaFoldDB" id="A0A0C5VM60"/>
<evidence type="ECO:0000313" key="1">
    <source>
        <dbReference type="EMBL" id="AJQ95787.1"/>
    </source>
</evidence>
<dbReference type="HOGENOM" id="CLU_2464713_0_0_6"/>
<dbReference type="EMBL" id="CP007142">
    <property type="protein sequence ID" value="AJQ95787.1"/>
    <property type="molecule type" value="Genomic_DNA"/>
</dbReference>
<sequence>MATLYTYNRSENLPEALQAQLDVTDALILMGPAVFLVPTLEEVETQLYVLEDHLRKRNLSSADIQKAKVISPSELVTLTEQYPKFVAW</sequence>
<dbReference type="RefSeq" id="WP_044617975.1">
    <property type="nucleotide sequence ID" value="NZ_CP007142.1"/>
</dbReference>